<evidence type="ECO:0000313" key="1">
    <source>
        <dbReference type="EMBL" id="RDX52145.1"/>
    </source>
</evidence>
<accession>A0A371DHY3</accession>
<name>A0A371DHY3_9APHY</name>
<dbReference type="Proteomes" id="UP000256964">
    <property type="component" value="Unassembled WGS sequence"/>
</dbReference>
<protein>
    <recommendedName>
        <fullName evidence="3">BTB domain-containing protein</fullName>
    </recommendedName>
</protein>
<gene>
    <name evidence="1" type="ORF">OH76DRAFT_1480777</name>
</gene>
<keyword evidence="2" id="KW-1185">Reference proteome</keyword>
<reference evidence="1 2" key="1">
    <citation type="journal article" date="2018" name="Biotechnol. Biofuels">
        <title>Integrative visual omics of the white-rot fungus Polyporus brumalis exposes the biotechnological potential of its oxidative enzymes for delignifying raw plant biomass.</title>
        <authorList>
            <person name="Miyauchi S."/>
            <person name="Rancon A."/>
            <person name="Drula E."/>
            <person name="Hage H."/>
            <person name="Chaduli D."/>
            <person name="Favel A."/>
            <person name="Grisel S."/>
            <person name="Henrissat B."/>
            <person name="Herpoel-Gimbert I."/>
            <person name="Ruiz-Duenas F.J."/>
            <person name="Chevret D."/>
            <person name="Hainaut M."/>
            <person name="Lin J."/>
            <person name="Wang M."/>
            <person name="Pangilinan J."/>
            <person name="Lipzen A."/>
            <person name="Lesage-Meessen L."/>
            <person name="Navarro D."/>
            <person name="Riley R."/>
            <person name="Grigoriev I.V."/>
            <person name="Zhou S."/>
            <person name="Raouche S."/>
            <person name="Rosso M.N."/>
        </authorList>
    </citation>
    <scope>NUCLEOTIDE SEQUENCE [LARGE SCALE GENOMIC DNA]</scope>
    <source>
        <strain evidence="1 2">BRFM 1820</strain>
    </source>
</reference>
<dbReference type="EMBL" id="KZ857391">
    <property type="protein sequence ID" value="RDX52145.1"/>
    <property type="molecule type" value="Genomic_DNA"/>
</dbReference>
<dbReference type="STRING" id="139420.A0A371DHY3"/>
<evidence type="ECO:0008006" key="3">
    <source>
        <dbReference type="Google" id="ProtNLM"/>
    </source>
</evidence>
<evidence type="ECO:0000313" key="2">
    <source>
        <dbReference type="Proteomes" id="UP000256964"/>
    </source>
</evidence>
<proteinExistence type="predicted"/>
<dbReference type="AlphaFoldDB" id="A0A371DHY3"/>
<organism evidence="1 2">
    <name type="scientific">Lentinus brumalis</name>
    <dbReference type="NCBI Taxonomy" id="2498619"/>
    <lineage>
        <taxon>Eukaryota</taxon>
        <taxon>Fungi</taxon>
        <taxon>Dikarya</taxon>
        <taxon>Basidiomycota</taxon>
        <taxon>Agaricomycotina</taxon>
        <taxon>Agaricomycetes</taxon>
        <taxon>Polyporales</taxon>
        <taxon>Polyporaceae</taxon>
        <taxon>Lentinus</taxon>
    </lineage>
</organism>
<sequence>MNTQSGPSLHSCLRQRWTHNGLNVYNLTIVIPHDFDIFLTHLDMPREAARGMNARNAFALLRASDALSCATLRKLAVQYIEMLWPSALHPCANPLFVTYVSTTHVEDSITVLTLARQYDIPGVLKAAYYHLLCTRSFWDRIYGPRKGTLGLPDADVTRLQDAQLQLGQAWACLLNSHPRKAPLCPKCQHDDSAADAWGRDVADWFDKDPDDYIGAVDDVVRLIEELRLERNWCDGCLDERVSVWKAAKELWWTGLDVSLQTDR</sequence>
<dbReference type="OrthoDB" id="2746456at2759"/>